<dbReference type="EMBL" id="CP000385">
    <property type="protein sequence ID" value="ABG11628.1"/>
    <property type="molecule type" value="Genomic_DNA"/>
</dbReference>
<dbReference type="PROSITE" id="PS00697">
    <property type="entry name" value="DNA_LIGASE_A1"/>
    <property type="match status" value="1"/>
</dbReference>
<dbReference type="SUPFAM" id="SSF50249">
    <property type="entry name" value="Nucleic acid-binding proteins"/>
    <property type="match status" value="1"/>
</dbReference>
<comment type="similarity">
    <text evidence="1">Belongs to the ATP-dependent DNA ligase family.</text>
</comment>
<evidence type="ECO:0000256" key="2">
    <source>
        <dbReference type="ARBA" id="ARBA00012727"/>
    </source>
</evidence>
<dbReference type="GO" id="GO:0006310">
    <property type="term" value="P:DNA recombination"/>
    <property type="evidence" value="ECO:0007669"/>
    <property type="project" value="InterPro"/>
</dbReference>
<evidence type="ECO:0000256" key="4">
    <source>
        <dbReference type="ARBA" id="ARBA00034003"/>
    </source>
</evidence>
<dbReference type="NCBIfam" id="TIGR02779">
    <property type="entry name" value="NHEJ_ligase_lig"/>
    <property type="match status" value="1"/>
</dbReference>
<dbReference type="Gene3D" id="2.40.50.140">
    <property type="entry name" value="Nucleic acid-binding proteins"/>
    <property type="match status" value="1"/>
</dbReference>
<dbReference type="AlphaFoldDB" id="A0A5Q5BT03"/>
<dbReference type="CDD" id="cd07971">
    <property type="entry name" value="OBF_DNA_ligase_LigD"/>
    <property type="match status" value="1"/>
</dbReference>
<proteinExistence type="inferred from homology"/>
<name>A0A5Q5BT03_MYCSS</name>
<dbReference type="Pfam" id="PF01068">
    <property type="entry name" value="DNA_ligase_A_M"/>
    <property type="match status" value="1"/>
</dbReference>
<comment type="catalytic activity">
    <reaction evidence="4">
        <text>ATP + (deoxyribonucleotide)n-3'-hydroxyl + 5'-phospho-(deoxyribonucleotide)m = (deoxyribonucleotide)n+m + AMP + diphosphate.</text>
        <dbReference type="EC" id="6.5.1.1"/>
    </reaction>
</comment>
<keyword evidence="3 6" id="KW-0436">Ligase</keyword>
<dbReference type="PROSITE" id="PS50160">
    <property type="entry name" value="DNA_LIGASE_A3"/>
    <property type="match status" value="1"/>
</dbReference>
<accession>A0A5Q5BT03</accession>
<dbReference type="GO" id="GO:0005524">
    <property type="term" value="F:ATP binding"/>
    <property type="evidence" value="ECO:0007669"/>
    <property type="project" value="InterPro"/>
</dbReference>
<organism evidence="6">
    <name type="scientific">Mycobacterium sp. (strain MCS)</name>
    <dbReference type="NCBI Taxonomy" id="164756"/>
    <lineage>
        <taxon>Bacteria</taxon>
        <taxon>Bacillati</taxon>
        <taxon>Actinomycetota</taxon>
        <taxon>Actinomycetes</taxon>
        <taxon>Mycobacteriales</taxon>
        <taxon>Mycobacteriaceae</taxon>
        <taxon>Mycobacterium</taxon>
    </lineage>
</organism>
<dbReference type="GO" id="GO:0006281">
    <property type="term" value="P:DNA repair"/>
    <property type="evidence" value="ECO:0007669"/>
    <property type="project" value="InterPro"/>
</dbReference>
<dbReference type="CDD" id="cd07906">
    <property type="entry name" value="Adenylation_DNA_ligase_LigD_LigC"/>
    <property type="match status" value="1"/>
</dbReference>
<dbReference type="GO" id="GO:0003910">
    <property type="term" value="F:DNA ligase (ATP) activity"/>
    <property type="evidence" value="ECO:0007669"/>
    <property type="project" value="UniProtKB-EC"/>
</dbReference>
<evidence type="ECO:0000259" key="5">
    <source>
        <dbReference type="PROSITE" id="PS50160"/>
    </source>
</evidence>
<keyword evidence="6" id="KW-0614">Plasmid</keyword>
<dbReference type="InterPro" id="IPR012309">
    <property type="entry name" value="DNA_ligase_ATP-dep_C"/>
</dbReference>
<dbReference type="PANTHER" id="PTHR45674">
    <property type="entry name" value="DNA LIGASE 1/3 FAMILY MEMBER"/>
    <property type="match status" value="1"/>
</dbReference>
<dbReference type="Gene3D" id="3.30.470.30">
    <property type="entry name" value="DNA ligase/mRNA capping enzyme"/>
    <property type="match status" value="1"/>
</dbReference>
<gene>
    <name evidence="6" type="ordered locus">Mmcs_5528</name>
</gene>
<dbReference type="Pfam" id="PF04679">
    <property type="entry name" value="DNA_ligase_A_C"/>
    <property type="match status" value="1"/>
</dbReference>
<dbReference type="InterPro" id="IPR050191">
    <property type="entry name" value="ATP-dep_DNA_ligase"/>
</dbReference>
<evidence type="ECO:0000256" key="1">
    <source>
        <dbReference type="ARBA" id="ARBA00007572"/>
    </source>
</evidence>
<dbReference type="EC" id="6.5.1.1" evidence="2"/>
<dbReference type="SUPFAM" id="SSF56091">
    <property type="entry name" value="DNA ligase/mRNA capping enzyme, catalytic domain"/>
    <property type="match status" value="1"/>
</dbReference>
<dbReference type="PANTHER" id="PTHR45674:SF4">
    <property type="entry name" value="DNA LIGASE 1"/>
    <property type="match status" value="1"/>
</dbReference>
<dbReference type="InterPro" id="IPR012310">
    <property type="entry name" value="DNA_ligase_ATP-dep_cent"/>
</dbReference>
<evidence type="ECO:0000256" key="3">
    <source>
        <dbReference type="ARBA" id="ARBA00022598"/>
    </source>
</evidence>
<feature type="domain" description="ATP-dependent DNA ligase family profile" evidence="5">
    <location>
        <begin position="121"/>
        <end position="204"/>
    </location>
</feature>
<geneLocation type="plasmid" evidence="6">
    <name>Plasmid1</name>
</geneLocation>
<dbReference type="InterPro" id="IPR012340">
    <property type="entry name" value="NA-bd_OB-fold"/>
</dbReference>
<reference evidence="6" key="1">
    <citation type="submission" date="2006-06" db="EMBL/GenBank/DDBJ databases">
        <title>Complete sequence of plasmid of Mycobacterium sp. MCS.</title>
        <authorList>
            <consortium name="US DOE Joint Genome Institute"/>
            <person name="Copeland A."/>
            <person name="Lucas S."/>
            <person name="Lapidus A."/>
            <person name="Barry K."/>
            <person name="Detter J.C."/>
            <person name="Glavina del Rio T."/>
            <person name="Hammon N."/>
            <person name="Israni S."/>
            <person name="Dalin E."/>
            <person name="Tice H."/>
            <person name="Pitluck S."/>
            <person name="Martinez M."/>
            <person name="Schmutz J."/>
            <person name="Larimer F."/>
            <person name="Land M."/>
            <person name="Hauser L."/>
            <person name="Kyrpides N."/>
            <person name="Kim E."/>
            <person name="Miller C.D."/>
            <person name="Hughes J.E."/>
            <person name="Anderson A.J."/>
            <person name="Sims R.C."/>
            <person name="Richardson P."/>
        </authorList>
    </citation>
    <scope>NUCLEOTIDE SEQUENCE [LARGE SCALE GENOMIC DNA]</scope>
    <source>
        <strain evidence="6">MCS</strain>
        <plasmid evidence="6">Plasmid1</plasmid>
    </source>
</reference>
<dbReference type="Gene3D" id="3.30.1490.70">
    <property type="match status" value="1"/>
</dbReference>
<evidence type="ECO:0000313" key="6">
    <source>
        <dbReference type="EMBL" id="ABG11628.1"/>
    </source>
</evidence>
<dbReference type="KEGG" id="mmc:Mmcs_5528"/>
<protein>
    <recommendedName>
        <fullName evidence="2">DNA ligase (ATP)</fullName>
        <ecNumber evidence="2">6.5.1.1</ecNumber>
    </recommendedName>
</protein>
<dbReference type="InterPro" id="IPR016059">
    <property type="entry name" value="DNA_ligase_ATP-dep_CS"/>
</dbReference>
<dbReference type="InterPro" id="IPR014146">
    <property type="entry name" value="LigD_ligase_dom"/>
</dbReference>
<sequence length="329" mass="36088" precursor="true">MPSRSKLSVRDPAFAPMLATLGAAPSGAAHATEWKFDGQRATVVVEHGAVVVFTRNGMEVTRTFPELQSIAAAVGDRRMVLDGEIVALDTEGRPSFTRLQRRWPQQRRPSAELLREVPCRVMAFDVLRLDGRDTTALPYIERRELLDDVMVAKSRVLTVPAALHDVDPADALEAAALHGMEGIVVKRLDSPYRPGQRSPDWTKVPVRATCELLIAGYWCAGGPGGRSCVGSLLVAGYNPDGDLVAIGQVGTGFSATTRRRLFDQLQPIRRTTSPVANRVELSGVRFVEPCYVAEIAYREYVPGRWLRHASFKGCREVADLSQIQIPNCA</sequence>